<sequence>MNLGGKDVRKRLRDLDDEDIFIKQVSEELRKQGVQEDSIAEAVDRLRDPVVRKEFLRSALKEASDVYAE</sequence>
<dbReference type="EMBL" id="SOIP01000303">
    <property type="protein sequence ID" value="TET80753.1"/>
    <property type="molecule type" value="Genomic_DNA"/>
</dbReference>
<evidence type="ECO:0000313" key="1">
    <source>
        <dbReference type="EMBL" id="TET80753.1"/>
    </source>
</evidence>
<reference evidence="1 2" key="1">
    <citation type="submission" date="2019-03" db="EMBL/GenBank/DDBJ databases">
        <title>Metabolic potential of uncultured bacteria and archaea associated with petroleum seepage in deep-sea sediments.</title>
        <authorList>
            <person name="Dong X."/>
            <person name="Hubert C."/>
        </authorList>
    </citation>
    <scope>NUCLEOTIDE SEQUENCE [LARGE SCALE GENOMIC DNA]</scope>
    <source>
        <strain evidence="1">E29_bin36</strain>
    </source>
</reference>
<dbReference type="Proteomes" id="UP000315534">
    <property type="component" value="Unassembled WGS sequence"/>
</dbReference>
<evidence type="ECO:0000313" key="2">
    <source>
        <dbReference type="Proteomes" id="UP000315534"/>
    </source>
</evidence>
<organism evidence="1 2">
    <name type="scientific">candidate division TA06 bacterium</name>
    <dbReference type="NCBI Taxonomy" id="2250710"/>
    <lineage>
        <taxon>Bacteria</taxon>
        <taxon>Bacteria division TA06</taxon>
    </lineage>
</organism>
<accession>A0A523XN74</accession>
<gene>
    <name evidence="1" type="ORF">E3J38_05025</name>
</gene>
<name>A0A523XN74_UNCT6</name>
<dbReference type="AlphaFoldDB" id="A0A523XN74"/>
<proteinExistence type="predicted"/>
<comment type="caution">
    <text evidence="1">The sequence shown here is derived from an EMBL/GenBank/DDBJ whole genome shotgun (WGS) entry which is preliminary data.</text>
</comment>
<protein>
    <submittedName>
        <fullName evidence="1">Uncharacterized protein</fullName>
    </submittedName>
</protein>
<feature type="non-terminal residue" evidence="1">
    <location>
        <position position="69"/>
    </location>
</feature>